<comment type="similarity">
    <text evidence="6">Belongs to the WRKY group III family.</text>
</comment>
<dbReference type="GO" id="GO:0009751">
    <property type="term" value="P:response to salicylic acid"/>
    <property type="evidence" value="ECO:0007669"/>
    <property type="project" value="UniProtKB-ARBA"/>
</dbReference>
<evidence type="ECO:0000256" key="1">
    <source>
        <dbReference type="ARBA" id="ARBA00004123"/>
    </source>
</evidence>
<evidence type="ECO:0000313" key="10">
    <source>
        <dbReference type="Proteomes" id="UP001374584"/>
    </source>
</evidence>
<dbReference type="PROSITE" id="PS50811">
    <property type="entry name" value="WRKY"/>
    <property type="match status" value="1"/>
</dbReference>
<evidence type="ECO:0000313" key="9">
    <source>
        <dbReference type="EMBL" id="KAK7353323.1"/>
    </source>
</evidence>
<dbReference type="GO" id="GO:0005634">
    <property type="term" value="C:nucleus"/>
    <property type="evidence" value="ECO:0007669"/>
    <property type="project" value="UniProtKB-SubCell"/>
</dbReference>
<dbReference type="GO" id="GO:0042542">
    <property type="term" value="P:response to hydrogen peroxide"/>
    <property type="evidence" value="ECO:0007669"/>
    <property type="project" value="UniProtKB-ARBA"/>
</dbReference>
<keyword evidence="4" id="KW-0804">Transcription</keyword>
<feature type="region of interest" description="Disordered" evidence="7">
    <location>
        <begin position="129"/>
        <end position="156"/>
    </location>
</feature>
<feature type="domain" description="WRKY" evidence="8">
    <location>
        <begin position="173"/>
        <end position="241"/>
    </location>
</feature>
<proteinExistence type="inferred from homology"/>
<evidence type="ECO:0000256" key="2">
    <source>
        <dbReference type="ARBA" id="ARBA00023015"/>
    </source>
</evidence>
<evidence type="ECO:0000256" key="3">
    <source>
        <dbReference type="ARBA" id="ARBA00023125"/>
    </source>
</evidence>
<dbReference type="GO" id="GO:0000976">
    <property type="term" value="F:transcription cis-regulatory region binding"/>
    <property type="evidence" value="ECO:0007669"/>
    <property type="project" value="TreeGrafter"/>
</dbReference>
<dbReference type="EMBL" id="JAYMYR010000007">
    <property type="protein sequence ID" value="KAK7353323.1"/>
    <property type="molecule type" value="Genomic_DNA"/>
</dbReference>
<sequence>MGQQLDLSSYPFNWPSLACATLPLTSNFLLRTNHLSSSATSRGSSCFCAHMDNMGDPKSIMKELLQGLELARQLQVYLHTPSSSQETRDLIQKIISTFEKALEMVNWKGPVPAGESSQLPITAAIRMSDSPISSSPQSEDSERDLKDQDHNAFRKRNTLPRWTKRIRVTPGMGVEGPLDDGYSWRKYGQKDILGAMYPRGYYRCTHRTVQGCMATKQVQRSDEDSTIFEINYRGKHTCTVAHNVGSSSIIPLENQEPSLNNTNQQQNILQTLEQQPNDLLSNLREGLRVQTENLDSTDQSFAPFLFPLSTNIKNEGQVFPPHLLENFSSPYMSPATSGISHYSVSPSRVNSVVGNPNLATFESHINDMIPAATSAPNSEAVGLEFHFNQFEFDGQNFRFDNP</sequence>
<organism evidence="9 10">
    <name type="scientific">Phaseolus coccineus</name>
    <name type="common">Scarlet runner bean</name>
    <name type="synonym">Phaseolus multiflorus</name>
    <dbReference type="NCBI Taxonomy" id="3886"/>
    <lineage>
        <taxon>Eukaryota</taxon>
        <taxon>Viridiplantae</taxon>
        <taxon>Streptophyta</taxon>
        <taxon>Embryophyta</taxon>
        <taxon>Tracheophyta</taxon>
        <taxon>Spermatophyta</taxon>
        <taxon>Magnoliopsida</taxon>
        <taxon>eudicotyledons</taxon>
        <taxon>Gunneridae</taxon>
        <taxon>Pentapetalae</taxon>
        <taxon>rosids</taxon>
        <taxon>fabids</taxon>
        <taxon>Fabales</taxon>
        <taxon>Fabaceae</taxon>
        <taxon>Papilionoideae</taxon>
        <taxon>50 kb inversion clade</taxon>
        <taxon>NPAAA clade</taxon>
        <taxon>indigoferoid/millettioid clade</taxon>
        <taxon>Phaseoleae</taxon>
        <taxon>Phaseolus</taxon>
    </lineage>
</organism>
<dbReference type="GO" id="GO:0003700">
    <property type="term" value="F:DNA-binding transcription factor activity"/>
    <property type="evidence" value="ECO:0007669"/>
    <property type="project" value="InterPro"/>
</dbReference>
<protein>
    <recommendedName>
        <fullName evidence="8">WRKY domain-containing protein</fullName>
    </recommendedName>
</protein>
<gene>
    <name evidence="9" type="ORF">VNO80_18768</name>
</gene>
<dbReference type="SUPFAM" id="SSF118290">
    <property type="entry name" value="WRKY DNA-binding domain"/>
    <property type="match status" value="1"/>
</dbReference>
<comment type="subcellular location">
    <subcellularLocation>
        <location evidence="1">Nucleus</location>
    </subcellularLocation>
</comment>
<dbReference type="GO" id="GO:0010193">
    <property type="term" value="P:response to ozone"/>
    <property type="evidence" value="ECO:0007669"/>
    <property type="project" value="UniProtKB-ARBA"/>
</dbReference>
<keyword evidence="2" id="KW-0805">Transcription regulation</keyword>
<evidence type="ECO:0000256" key="7">
    <source>
        <dbReference type="SAM" id="MobiDB-lite"/>
    </source>
</evidence>
<dbReference type="FunFam" id="2.20.25.80:FF:000009">
    <property type="entry name" value="WRKY transcription factor 53"/>
    <property type="match status" value="1"/>
</dbReference>
<dbReference type="Gene3D" id="2.20.25.80">
    <property type="entry name" value="WRKY domain"/>
    <property type="match status" value="1"/>
</dbReference>
<dbReference type="InterPro" id="IPR003657">
    <property type="entry name" value="WRKY_dom"/>
</dbReference>
<name>A0AAN9MJQ2_PHACN</name>
<dbReference type="GO" id="GO:0010150">
    <property type="term" value="P:leaf senescence"/>
    <property type="evidence" value="ECO:0007669"/>
    <property type="project" value="UniProtKB-ARBA"/>
</dbReference>
<feature type="compositionally biased region" description="Basic and acidic residues" evidence="7">
    <location>
        <begin position="143"/>
        <end position="152"/>
    </location>
</feature>
<evidence type="ECO:0000256" key="6">
    <source>
        <dbReference type="ARBA" id="ARBA00060850"/>
    </source>
</evidence>
<dbReference type="Proteomes" id="UP001374584">
    <property type="component" value="Unassembled WGS sequence"/>
</dbReference>
<keyword evidence="3" id="KW-0238">DNA-binding</keyword>
<keyword evidence="5" id="KW-0539">Nucleus</keyword>
<evidence type="ECO:0000256" key="5">
    <source>
        <dbReference type="ARBA" id="ARBA00023242"/>
    </source>
</evidence>
<feature type="compositionally biased region" description="Low complexity" evidence="7">
    <location>
        <begin position="129"/>
        <end position="138"/>
    </location>
</feature>
<dbReference type="SMART" id="SM00774">
    <property type="entry name" value="WRKY"/>
    <property type="match status" value="1"/>
</dbReference>
<dbReference type="Pfam" id="PF03106">
    <property type="entry name" value="WRKY"/>
    <property type="match status" value="1"/>
</dbReference>
<evidence type="ECO:0000256" key="4">
    <source>
        <dbReference type="ARBA" id="ARBA00023163"/>
    </source>
</evidence>
<dbReference type="InterPro" id="IPR044810">
    <property type="entry name" value="WRKY_plant"/>
</dbReference>
<reference evidence="9 10" key="1">
    <citation type="submission" date="2024-01" db="EMBL/GenBank/DDBJ databases">
        <title>The genomes of 5 underutilized Papilionoideae crops provide insights into root nodulation and disease resistanc.</title>
        <authorList>
            <person name="Jiang F."/>
        </authorList>
    </citation>
    <scope>NUCLEOTIDE SEQUENCE [LARGE SCALE GENOMIC DNA]</scope>
    <source>
        <strain evidence="9">JINMINGXINNONG_FW02</strain>
        <tissue evidence="9">Leaves</tissue>
    </source>
</reference>
<evidence type="ECO:0000259" key="8">
    <source>
        <dbReference type="PROSITE" id="PS50811"/>
    </source>
</evidence>
<keyword evidence="10" id="KW-1185">Reference proteome</keyword>
<accession>A0AAN9MJQ2</accession>
<dbReference type="AlphaFoldDB" id="A0AAN9MJQ2"/>
<dbReference type="PANTHER" id="PTHR32096:SF115">
    <property type="entry name" value="WRKY TRANSCRIPTION FACTOR 30-RELATED"/>
    <property type="match status" value="1"/>
</dbReference>
<dbReference type="InterPro" id="IPR036576">
    <property type="entry name" value="WRKY_dom_sf"/>
</dbReference>
<dbReference type="PANTHER" id="PTHR32096">
    <property type="entry name" value="WRKY TRANSCRIPTION FACTOR 30-RELATED-RELATED"/>
    <property type="match status" value="1"/>
</dbReference>
<comment type="caution">
    <text evidence="9">The sequence shown here is derived from an EMBL/GenBank/DDBJ whole genome shotgun (WGS) entry which is preliminary data.</text>
</comment>